<protein>
    <recommendedName>
        <fullName evidence="2">Antitoxin</fullName>
    </recommendedName>
</protein>
<dbReference type="AlphaFoldDB" id="A0A846MWS2"/>
<dbReference type="SUPFAM" id="SSF143120">
    <property type="entry name" value="YefM-like"/>
    <property type="match status" value="1"/>
</dbReference>
<evidence type="ECO:0000313" key="4">
    <source>
        <dbReference type="Proteomes" id="UP000570514"/>
    </source>
</evidence>
<comment type="caution">
    <text evidence="3">The sequence shown here is derived from an EMBL/GenBank/DDBJ whole genome shotgun (WGS) entry which is preliminary data.</text>
</comment>
<sequence length="81" mass="9354">MWSVQDAKSRFSEMLDAAEHAPQFIIKQGRRAVVALAAEEYDRLKALEQRQNSSFKEQLLNMPKDDGAFERLPSSLREPKF</sequence>
<gene>
    <name evidence="3" type="ORF">FHS83_000798</name>
</gene>
<proteinExistence type="inferred from homology"/>
<dbReference type="EMBL" id="JAASRM010000001">
    <property type="protein sequence ID" value="NIK87480.1"/>
    <property type="molecule type" value="Genomic_DNA"/>
</dbReference>
<dbReference type="Gene3D" id="3.40.1620.10">
    <property type="entry name" value="YefM-like domain"/>
    <property type="match status" value="1"/>
</dbReference>
<comment type="function">
    <text evidence="2">Antitoxin component of a type II toxin-antitoxin (TA) system.</text>
</comment>
<dbReference type="InterPro" id="IPR036165">
    <property type="entry name" value="YefM-like_sf"/>
</dbReference>
<dbReference type="RefSeq" id="WP_208414215.1">
    <property type="nucleotide sequence ID" value="NZ_BAAADC010000001.1"/>
</dbReference>
<comment type="similarity">
    <text evidence="1 2">Belongs to the phD/YefM antitoxin family.</text>
</comment>
<keyword evidence="4" id="KW-1185">Reference proteome</keyword>
<evidence type="ECO:0000256" key="1">
    <source>
        <dbReference type="ARBA" id="ARBA00009981"/>
    </source>
</evidence>
<evidence type="ECO:0000256" key="2">
    <source>
        <dbReference type="RuleBase" id="RU362080"/>
    </source>
</evidence>
<organism evidence="3 4">
    <name type="scientific">Rhizomicrobium palustre</name>
    <dbReference type="NCBI Taxonomy" id="189966"/>
    <lineage>
        <taxon>Bacteria</taxon>
        <taxon>Pseudomonadati</taxon>
        <taxon>Pseudomonadota</taxon>
        <taxon>Alphaproteobacteria</taxon>
        <taxon>Micropepsales</taxon>
        <taxon>Micropepsaceae</taxon>
        <taxon>Rhizomicrobium</taxon>
    </lineage>
</organism>
<dbReference type="NCBIfam" id="TIGR01552">
    <property type="entry name" value="phd_fam"/>
    <property type="match status" value="1"/>
</dbReference>
<dbReference type="Pfam" id="PF02604">
    <property type="entry name" value="PhdYeFM_antitox"/>
    <property type="match status" value="1"/>
</dbReference>
<accession>A0A846MWS2</accession>
<evidence type="ECO:0000313" key="3">
    <source>
        <dbReference type="EMBL" id="NIK87480.1"/>
    </source>
</evidence>
<dbReference type="InterPro" id="IPR006442">
    <property type="entry name" value="Antitoxin_Phd/YefM"/>
</dbReference>
<dbReference type="Proteomes" id="UP000570514">
    <property type="component" value="Unassembled WGS sequence"/>
</dbReference>
<name>A0A846MWS2_9PROT</name>
<reference evidence="3 4" key="1">
    <citation type="submission" date="2020-03" db="EMBL/GenBank/DDBJ databases">
        <title>Genomic Encyclopedia of Type Strains, Phase IV (KMG-IV): sequencing the most valuable type-strain genomes for metagenomic binning, comparative biology and taxonomic classification.</title>
        <authorList>
            <person name="Goeker M."/>
        </authorList>
    </citation>
    <scope>NUCLEOTIDE SEQUENCE [LARGE SCALE GENOMIC DNA]</scope>
    <source>
        <strain evidence="3 4">DSM 19867</strain>
    </source>
</reference>